<dbReference type="EMBL" id="JPWH01000004">
    <property type="protein sequence ID" value="RCK52362.1"/>
    <property type="molecule type" value="Genomic_DNA"/>
</dbReference>
<accession>A0A367XI30</accession>
<organism evidence="1 2">
    <name type="scientific">Thalassospira profundimaris</name>
    <dbReference type="NCBI Taxonomy" id="502049"/>
    <lineage>
        <taxon>Bacteria</taxon>
        <taxon>Pseudomonadati</taxon>
        <taxon>Pseudomonadota</taxon>
        <taxon>Alphaproteobacteria</taxon>
        <taxon>Rhodospirillales</taxon>
        <taxon>Thalassospiraceae</taxon>
        <taxon>Thalassospira</taxon>
    </lineage>
</organism>
<dbReference type="InterPro" id="IPR021333">
    <property type="entry name" value="DUF2946"/>
</dbReference>
<evidence type="ECO:0008006" key="3">
    <source>
        <dbReference type="Google" id="ProtNLM"/>
    </source>
</evidence>
<protein>
    <recommendedName>
        <fullName evidence="3">DUF2946 domain-containing protein</fullName>
    </recommendedName>
</protein>
<name>A0A367XI30_9PROT</name>
<evidence type="ECO:0000313" key="1">
    <source>
        <dbReference type="EMBL" id="RCK52362.1"/>
    </source>
</evidence>
<sequence>MPLALRAGGRRTRDGVQCSPQHGLRVWGLIFVVLLASLTQAGVPLALHGAGGSGPGSLTAASDVIYICTGSGIQPVRLDASGNASRRGGVSSLASEGQNTPVNGKSAPSHAFCAHCAFCHALPVLTAEFLLSHPVAQTRIIRLVAGKGARHVRAIYGFAARGPPVVPA</sequence>
<comment type="caution">
    <text evidence="1">The sequence shown here is derived from an EMBL/GenBank/DDBJ whole genome shotgun (WGS) entry which is preliminary data.</text>
</comment>
<reference evidence="1 2" key="1">
    <citation type="submission" date="2014-07" db="EMBL/GenBank/DDBJ databases">
        <title>Draft genome sequence of Thalassospira profundimaris S25-3-2.</title>
        <authorList>
            <person name="Lai Q."/>
            <person name="Shao Z."/>
        </authorList>
    </citation>
    <scope>NUCLEOTIDE SEQUENCE [LARGE SCALE GENOMIC DNA]</scope>
    <source>
        <strain evidence="1 2">S25-3-2</strain>
    </source>
</reference>
<dbReference type="AlphaFoldDB" id="A0A367XI30"/>
<gene>
    <name evidence="1" type="ORF">TH25_07640</name>
</gene>
<proteinExistence type="predicted"/>
<evidence type="ECO:0000313" key="2">
    <source>
        <dbReference type="Proteomes" id="UP000252517"/>
    </source>
</evidence>
<dbReference type="Pfam" id="PF11162">
    <property type="entry name" value="DUF2946"/>
    <property type="match status" value="1"/>
</dbReference>
<dbReference type="Proteomes" id="UP000252517">
    <property type="component" value="Unassembled WGS sequence"/>
</dbReference>